<dbReference type="AlphaFoldDB" id="A0A844B076"/>
<evidence type="ECO:0008006" key="3">
    <source>
        <dbReference type="Google" id="ProtNLM"/>
    </source>
</evidence>
<keyword evidence="2" id="KW-1185">Reference proteome</keyword>
<comment type="caution">
    <text evidence="1">The sequence shown here is derived from an EMBL/GenBank/DDBJ whole genome shotgun (WGS) entry which is preliminary data.</text>
</comment>
<sequence>MANANAGTAVVALDGGRRAARAVFDAMPILKRSKRVIFATIDEARTRGRATTGADNLEAVFGRYGLNIEHRIVQPAVSTAASLLQLCQEVHAAPLVMGAYVYSLWSEDLMGGVTHKLAQTLNVAILMSH</sequence>
<name>A0A844B076_9RHOB</name>
<dbReference type="Proteomes" id="UP000436694">
    <property type="component" value="Unassembled WGS sequence"/>
</dbReference>
<dbReference type="SUPFAM" id="SSF52402">
    <property type="entry name" value="Adenine nucleotide alpha hydrolases-like"/>
    <property type="match status" value="1"/>
</dbReference>
<evidence type="ECO:0000313" key="1">
    <source>
        <dbReference type="EMBL" id="MQY43954.1"/>
    </source>
</evidence>
<evidence type="ECO:0000313" key="2">
    <source>
        <dbReference type="Proteomes" id="UP000436694"/>
    </source>
</evidence>
<dbReference type="RefSeq" id="WP_153548848.1">
    <property type="nucleotide sequence ID" value="NZ_WIXK01000009.1"/>
</dbReference>
<protein>
    <recommendedName>
        <fullName evidence="3">Universal stress protein family protein</fullName>
    </recommendedName>
</protein>
<dbReference type="Gene3D" id="3.40.50.12370">
    <property type="match status" value="1"/>
</dbReference>
<accession>A0A844B076</accession>
<organism evidence="1 2">
    <name type="scientific">Tritonibacter aquimaris</name>
    <dbReference type="NCBI Taxonomy" id="2663379"/>
    <lineage>
        <taxon>Bacteria</taxon>
        <taxon>Pseudomonadati</taxon>
        <taxon>Pseudomonadota</taxon>
        <taxon>Alphaproteobacteria</taxon>
        <taxon>Rhodobacterales</taxon>
        <taxon>Paracoccaceae</taxon>
        <taxon>Tritonibacter</taxon>
    </lineage>
</organism>
<gene>
    <name evidence="1" type="ORF">GG681_15005</name>
</gene>
<reference evidence="1 2" key="1">
    <citation type="submission" date="2019-10" db="EMBL/GenBank/DDBJ databases">
        <title>Epibacterium sp. nov., isolated from seawater.</title>
        <authorList>
            <person name="Zhang X."/>
            <person name="Li N."/>
        </authorList>
    </citation>
    <scope>NUCLEOTIDE SEQUENCE [LARGE SCALE GENOMIC DNA]</scope>
    <source>
        <strain evidence="1 2">SM1969</strain>
    </source>
</reference>
<dbReference type="EMBL" id="WIXK01000009">
    <property type="protein sequence ID" value="MQY43954.1"/>
    <property type="molecule type" value="Genomic_DNA"/>
</dbReference>
<proteinExistence type="predicted"/>